<dbReference type="Gene3D" id="1.25.10.10">
    <property type="entry name" value="Leucine-rich Repeat Variant"/>
    <property type="match status" value="1"/>
</dbReference>
<reference evidence="15" key="1">
    <citation type="journal article" date="2022" name="bioRxiv">
        <title>Genomics of Preaxostyla Flagellates Illuminates Evolutionary Transitions and the Path Towards Mitochondrial Loss.</title>
        <authorList>
            <person name="Novak L.V.F."/>
            <person name="Treitli S.C."/>
            <person name="Pyrih J."/>
            <person name="Halakuc P."/>
            <person name="Pipaliya S.V."/>
            <person name="Vacek V."/>
            <person name="Brzon O."/>
            <person name="Soukal P."/>
            <person name="Eme L."/>
            <person name="Dacks J.B."/>
            <person name="Karnkowska A."/>
            <person name="Elias M."/>
            <person name="Hampl V."/>
        </authorList>
    </citation>
    <scope>NUCLEOTIDE SEQUENCE</scope>
    <source>
        <strain evidence="15">RCP-MX</strain>
    </source>
</reference>
<organism evidence="15 16">
    <name type="scientific">Paratrimastix pyriformis</name>
    <dbReference type="NCBI Taxonomy" id="342808"/>
    <lineage>
        <taxon>Eukaryota</taxon>
        <taxon>Metamonada</taxon>
        <taxon>Preaxostyla</taxon>
        <taxon>Paratrimastigidae</taxon>
        <taxon>Paratrimastix</taxon>
    </lineage>
</organism>
<dbReference type="Pfam" id="PF14806">
    <property type="entry name" value="Coatomer_b_Cpla"/>
    <property type="match status" value="1"/>
</dbReference>
<feature type="region of interest" description="Disordered" evidence="11">
    <location>
        <begin position="504"/>
        <end position="546"/>
    </location>
</feature>
<comment type="subunit">
    <text evidence="10">Oligomeric complex that consists of at least the alpha, beta, beta', gamma, delta, epsilon and zeta subunits.</text>
</comment>
<accession>A0ABQ8US33</accession>
<feature type="domain" description="Coatomer beta subunit C-terminal" evidence="13">
    <location>
        <begin position="710"/>
        <end position="838"/>
    </location>
</feature>
<keyword evidence="2 10" id="KW-0813">Transport</keyword>
<evidence type="ECO:0000313" key="15">
    <source>
        <dbReference type="EMBL" id="KAJ4461148.1"/>
    </source>
</evidence>
<dbReference type="Pfam" id="PF07718">
    <property type="entry name" value="Coatamer_beta_C"/>
    <property type="match status" value="1"/>
</dbReference>
<keyword evidence="7 10" id="KW-0333">Golgi apparatus</keyword>
<feature type="compositionally biased region" description="Low complexity" evidence="11">
    <location>
        <begin position="363"/>
        <end position="383"/>
    </location>
</feature>
<dbReference type="InterPro" id="IPR016024">
    <property type="entry name" value="ARM-type_fold"/>
</dbReference>
<keyword evidence="9 10" id="KW-0968">Cytoplasmic vesicle</keyword>
<dbReference type="InterPro" id="IPR002553">
    <property type="entry name" value="Clathrin/coatomer_adapt-like_N"/>
</dbReference>
<evidence type="ECO:0000256" key="5">
    <source>
        <dbReference type="ARBA" id="ARBA00022892"/>
    </source>
</evidence>
<dbReference type="PANTHER" id="PTHR10635">
    <property type="entry name" value="COATOMER SUBUNIT BETA"/>
    <property type="match status" value="1"/>
</dbReference>
<dbReference type="Pfam" id="PF01602">
    <property type="entry name" value="Adaptin_N"/>
    <property type="match status" value="1"/>
</dbReference>
<evidence type="ECO:0000256" key="10">
    <source>
        <dbReference type="PIRNR" id="PIRNR005727"/>
    </source>
</evidence>
<sequence length="1014" mass="110402">MAQEESADIQALIESKSVEPKIAAVKMLINLYRNGDKATSVNMLMPLIRHCAMVEDNQLKRLLLEYYSTIGMSDADGKLRDQFILVCNTFTQDLQSHNEYVAGITLRFLSRITEKEILQQVVAPVVDSLKNTHAYARRQAIMCVYSIYKEHSDLVPDAPDLIYALLAEEHDGLCQRNALLMLFQCAQEKALQFLTANAEIVQSFSHPVQLLIVELVRTQCRSRPSEKSQWLKVILKLISSSSNSVKYSCAKALLSLSSQPSAIRAAAQCYSEVLQSSDSDNNIKLVVLDRLLEMKRQYSRLLEKSLNLLPIFSGSSSFEIRKRTLTLALELLNSSTVTDMLYTLRKETTRLLEKARALQLQTAASRPTTAVASAPAPSSAPSADEVERKRGVEDRMLVINALRTCATSFAEVVSDAATLLLEYIHDPEPTCSGAAMGVVRELVEIHPQSCGVVLERILGTVHEMHSTRVLHVALWIMGTFATGAAQCARAVQVIKEAVGPLPLKRPEGDQPALVAPSPANPESRGPRIMADGSYAPQTSTAPAAPAPKELDANVDLRSLLLNGDFFLSTCLATALAKLVLKAADEAPETAGAMKADMFAILVAIIAYGQHPFQAYVPSTPINPSSQASRPTRCLTEVVMSPDDLERICICMEVVEHPTPIAREIFLDLSRKAFTETVQATVQQRGEERARLGASAAAPRPLDQASMVAADQLIPFRHFAAKPEEAAPQDEAAELLGAAEVADSSKTQIVQLTGYSDPVYCEASVNVSHYNVLLDFTLVNRTSEPFKDMAIELSTVGDLSASDTTIPVTLPPNQSTHVKTSVKIVSTDTGAIHGSIVYKQGREPVERFLLLRDIHLDIVYCIGPAPAPSALEYRTMWAQFEWENKIPIKCSKHFTIPQFLQHLATSANMGLLPYGNPLVGECAFASANFYARSIFGPPPLLLGLAPAACLPAACLPAACLPAACLLSVSPDWVPTGLRGGWRAWRAQGRTSCCTIRSKLQGIALSLGDKISSCMA</sequence>
<dbReference type="PIRSF" id="PIRSF005727">
    <property type="entry name" value="Coatomer_beta_subunit"/>
    <property type="match status" value="1"/>
</dbReference>
<evidence type="ECO:0000256" key="1">
    <source>
        <dbReference type="ARBA" id="ARBA00004255"/>
    </source>
</evidence>
<feature type="domain" description="Clathrin/coatomer adaptor adaptin-like N-terminal" evidence="12">
    <location>
        <begin position="4"/>
        <end position="491"/>
    </location>
</feature>
<proteinExistence type="predicted"/>
<dbReference type="PANTHER" id="PTHR10635:SF0">
    <property type="entry name" value="COATOMER SUBUNIT BETA"/>
    <property type="match status" value="1"/>
</dbReference>
<evidence type="ECO:0000259" key="14">
    <source>
        <dbReference type="Pfam" id="PF14806"/>
    </source>
</evidence>
<dbReference type="InterPro" id="IPR016460">
    <property type="entry name" value="COPB1"/>
</dbReference>
<evidence type="ECO:0000256" key="8">
    <source>
        <dbReference type="ARBA" id="ARBA00023136"/>
    </source>
</evidence>
<evidence type="ECO:0000259" key="12">
    <source>
        <dbReference type="Pfam" id="PF01602"/>
    </source>
</evidence>
<evidence type="ECO:0000259" key="13">
    <source>
        <dbReference type="Pfam" id="PF07718"/>
    </source>
</evidence>
<dbReference type="InterPro" id="IPR011710">
    <property type="entry name" value="Coatomer_bsu_C"/>
</dbReference>
<comment type="caution">
    <text evidence="15">The sequence shown here is derived from an EMBL/GenBank/DDBJ whole genome shotgun (WGS) entry which is preliminary data.</text>
</comment>
<evidence type="ECO:0000256" key="7">
    <source>
        <dbReference type="ARBA" id="ARBA00023034"/>
    </source>
</evidence>
<evidence type="ECO:0000256" key="9">
    <source>
        <dbReference type="ARBA" id="ARBA00023329"/>
    </source>
</evidence>
<keyword evidence="3 10" id="KW-0963">Cytoplasm</keyword>
<keyword evidence="8 10" id="KW-0472">Membrane</keyword>
<feature type="domain" description="Coatomer beta subunit appendage platform" evidence="14">
    <location>
        <begin position="847"/>
        <end position="935"/>
    </location>
</feature>
<keyword evidence="5 10" id="KW-0931">ER-Golgi transport</keyword>
<evidence type="ECO:0000313" key="16">
    <source>
        <dbReference type="Proteomes" id="UP001141327"/>
    </source>
</evidence>
<evidence type="ECO:0000256" key="2">
    <source>
        <dbReference type="ARBA" id="ARBA00022448"/>
    </source>
</evidence>
<comment type="subcellular location">
    <subcellularLocation>
        <location evidence="10">Cytoplasm</location>
    </subcellularLocation>
    <subcellularLocation>
        <location evidence="1 10">Golgi apparatus membrane</location>
        <topology evidence="1 10">Peripheral membrane protein</topology>
        <orientation evidence="1 10">Cytoplasmic side</orientation>
    </subcellularLocation>
    <subcellularLocation>
        <location evidence="10">Cytoplasmic vesicle</location>
        <location evidence="10">COPI-coated vesicle membrane</location>
        <topology evidence="10">Peripheral membrane protein</topology>
        <orientation evidence="10">Cytoplasmic side</orientation>
    </subcellularLocation>
</comment>
<dbReference type="InterPro" id="IPR011989">
    <property type="entry name" value="ARM-like"/>
</dbReference>
<protein>
    <recommendedName>
        <fullName evidence="10">Coatomer subunit beta</fullName>
    </recommendedName>
    <alternativeName>
        <fullName evidence="10">Beta-coat protein</fullName>
    </alternativeName>
</protein>
<dbReference type="InterPro" id="IPR029446">
    <property type="entry name" value="COPB1_appendage_platform_dom"/>
</dbReference>
<keyword evidence="16" id="KW-1185">Reference proteome</keyword>
<keyword evidence="4" id="KW-0677">Repeat</keyword>
<name>A0ABQ8US33_9EUKA</name>
<gene>
    <name evidence="15" type="ORF">PAPYR_2611</name>
</gene>
<feature type="region of interest" description="Disordered" evidence="11">
    <location>
        <begin position="363"/>
        <end position="388"/>
    </location>
</feature>
<comment type="function">
    <text evidence="10">The coatomer is a cytosolic protein complex that binds to dilysine motifs and reversibly associates with Golgi non-clathrin-coated vesicles, which further mediate biosynthetic protein transport from the ER, via the Golgi up to the trans Golgi network. Coatomer complex is required for budding from Golgi membranes, and is essential for the retrograde Golgi-to-ER transport of dilysine-tagged proteins.</text>
</comment>
<evidence type="ECO:0000256" key="6">
    <source>
        <dbReference type="ARBA" id="ARBA00022927"/>
    </source>
</evidence>
<evidence type="ECO:0000256" key="3">
    <source>
        <dbReference type="ARBA" id="ARBA00022490"/>
    </source>
</evidence>
<dbReference type="Proteomes" id="UP001141327">
    <property type="component" value="Unassembled WGS sequence"/>
</dbReference>
<keyword evidence="6 10" id="KW-0653">Protein transport</keyword>
<dbReference type="SUPFAM" id="SSF48371">
    <property type="entry name" value="ARM repeat"/>
    <property type="match status" value="1"/>
</dbReference>
<evidence type="ECO:0000256" key="11">
    <source>
        <dbReference type="SAM" id="MobiDB-lite"/>
    </source>
</evidence>
<evidence type="ECO:0000256" key="4">
    <source>
        <dbReference type="ARBA" id="ARBA00022737"/>
    </source>
</evidence>
<dbReference type="EMBL" id="JAPMOS010000009">
    <property type="protein sequence ID" value="KAJ4461148.1"/>
    <property type="molecule type" value="Genomic_DNA"/>
</dbReference>